<reference evidence="2 4" key="2">
    <citation type="journal article" date="2014" name="BMC Genomics">
        <title>An improved genome release (version Mt4.0) for the model legume Medicago truncatula.</title>
        <authorList>
            <person name="Tang H."/>
            <person name="Krishnakumar V."/>
            <person name="Bidwell S."/>
            <person name="Rosen B."/>
            <person name="Chan A."/>
            <person name="Zhou S."/>
            <person name="Gentzbittel L."/>
            <person name="Childs K.L."/>
            <person name="Yandell M."/>
            <person name="Gundlach H."/>
            <person name="Mayer K.F."/>
            <person name="Schwartz D.C."/>
            <person name="Town C.D."/>
        </authorList>
    </citation>
    <scope>GENOME REANNOTATION</scope>
    <source>
        <strain evidence="3 4">cv. Jemalong A17</strain>
    </source>
</reference>
<keyword evidence="1" id="KW-0472">Membrane</keyword>
<dbReference type="PaxDb" id="3880-AES80487"/>
<organism evidence="2 4">
    <name type="scientific">Medicago truncatula</name>
    <name type="common">Barrel medic</name>
    <name type="synonym">Medicago tribuloides</name>
    <dbReference type="NCBI Taxonomy" id="3880"/>
    <lineage>
        <taxon>Eukaryota</taxon>
        <taxon>Viridiplantae</taxon>
        <taxon>Streptophyta</taxon>
        <taxon>Embryophyta</taxon>
        <taxon>Tracheophyta</taxon>
        <taxon>Spermatophyta</taxon>
        <taxon>Magnoliopsida</taxon>
        <taxon>eudicotyledons</taxon>
        <taxon>Gunneridae</taxon>
        <taxon>Pentapetalae</taxon>
        <taxon>rosids</taxon>
        <taxon>fabids</taxon>
        <taxon>Fabales</taxon>
        <taxon>Fabaceae</taxon>
        <taxon>Papilionoideae</taxon>
        <taxon>50 kb inversion clade</taxon>
        <taxon>NPAAA clade</taxon>
        <taxon>Hologalegina</taxon>
        <taxon>IRL clade</taxon>
        <taxon>Trifolieae</taxon>
        <taxon>Medicago</taxon>
    </lineage>
</organism>
<protein>
    <submittedName>
        <fullName evidence="2">Transmembrane protein, putative</fullName>
    </submittedName>
</protein>
<keyword evidence="4" id="KW-1185">Reference proteome</keyword>
<dbReference type="AlphaFoldDB" id="G7KTB9"/>
<reference evidence="3" key="3">
    <citation type="submission" date="2015-04" db="UniProtKB">
        <authorList>
            <consortium name="EnsemblPlants"/>
        </authorList>
    </citation>
    <scope>IDENTIFICATION</scope>
    <source>
        <strain evidence="3">cv. Jemalong A17</strain>
    </source>
</reference>
<name>G7KTB9_MEDTR</name>
<accession>G7KTB9</accession>
<evidence type="ECO:0000256" key="1">
    <source>
        <dbReference type="SAM" id="Phobius"/>
    </source>
</evidence>
<sequence>MSGILDQLLNVSTYLFLSSQKGNENVHRSVSFAVMSPDEKLLAVMGFIMLLVCPALSIYIDVFRSTQVVVDAWEVLIFAVPFIAWSVWFLACSIFCRNGELNLILGVFIICAGLLLLLTFLWVLHLKLKPLLMKFWRLTGSSYFASKAKLS</sequence>
<keyword evidence="1 2" id="KW-0812">Transmembrane</keyword>
<evidence type="ECO:0000313" key="2">
    <source>
        <dbReference type="EMBL" id="AES80487.2"/>
    </source>
</evidence>
<feature type="transmembrane region" description="Helical" evidence="1">
    <location>
        <begin position="41"/>
        <end position="60"/>
    </location>
</feature>
<keyword evidence="1" id="KW-1133">Transmembrane helix</keyword>
<dbReference type="EMBL" id="CM001223">
    <property type="protein sequence ID" value="AES80487.2"/>
    <property type="molecule type" value="Genomic_DNA"/>
</dbReference>
<evidence type="ECO:0000313" key="3">
    <source>
        <dbReference type="EnsemblPlants" id="AES80487"/>
    </source>
</evidence>
<gene>
    <name evidence="2" type="ordered locus">MTR_7g081120</name>
</gene>
<feature type="transmembrane region" description="Helical" evidence="1">
    <location>
        <begin position="72"/>
        <end position="91"/>
    </location>
</feature>
<feature type="transmembrane region" description="Helical" evidence="1">
    <location>
        <begin position="103"/>
        <end position="124"/>
    </location>
</feature>
<evidence type="ECO:0000313" key="4">
    <source>
        <dbReference type="Proteomes" id="UP000002051"/>
    </source>
</evidence>
<reference evidence="2 4" key="1">
    <citation type="journal article" date="2011" name="Nature">
        <title>The Medicago genome provides insight into the evolution of rhizobial symbioses.</title>
        <authorList>
            <person name="Young N.D."/>
            <person name="Debelle F."/>
            <person name="Oldroyd G.E."/>
            <person name="Geurts R."/>
            <person name="Cannon S.B."/>
            <person name="Udvardi M.K."/>
            <person name="Benedito V.A."/>
            <person name="Mayer K.F."/>
            <person name="Gouzy J."/>
            <person name="Schoof H."/>
            <person name="Van de Peer Y."/>
            <person name="Proost S."/>
            <person name="Cook D.R."/>
            <person name="Meyers B.C."/>
            <person name="Spannagl M."/>
            <person name="Cheung F."/>
            <person name="De Mita S."/>
            <person name="Krishnakumar V."/>
            <person name="Gundlach H."/>
            <person name="Zhou S."/>
            <person name="Mudge J."/>
            <person name="Bharti A.K."/>
            <person name="Murray J.D."/>
            <person name="Naoumkina M.A."/>
            <person name="Rosen B."/>
            <person name="Silverstein K.A."/>
            <person name="Tang H."/>
            <person name="Rombauts S."/>
            <person name="Zhao P.X."/>
            <person name="Zhou P."/>
            <person name="Barbe V."/>
            <person name="Bardou P."/>
            <person name="Bechner M."/>
            <person name="Bellec A."/>
            <person name="Berger A."/>
            <person name="Berges H."/>
            <person name="Bidwell S."/>
            <person name="Bisseling T."/>
            <person name="Choisne N."/>
            <person name="Couloux A."/>
            <person name="Denny R."/>
            <person name="Deshpande S."/>
            <person name="Dai X."/>
            <person name="Doyle J.J."/>
            <person name="Dudez A.M."/>
            <person name="Farmer A.D."/>
            <person name="Fouteau S."/>
            <person name="Franken C."/>
            <person name="Gibelin C."/>
            <person name="Gish J."/>
            <person name="Goldstein S."/>
            <person name="Gonzalez A.J."/>
            <person name="Green P.J."/>
            <person name="Hallab A."/>
            <person name="Hartog M."/>
            <person name="Hua A."/>
            <person name="Humphray S.J."/>
            <person name="Jeong D.H."/>
            <person name="Jing Y."/>
            <person name="Jocker A."/>
            <person name="Kenton S.M."/>
            <person name="Kim D.J."/>
            <person name="Klee K."/>
            <person name="Lai H."/>
            <person name="Lang C."/>
            <person name="Lin S."/>
            <person name="Macmil S.L."/>
            <person name="Magdelenat G."/>
            <person name="Matthews L."/>
            <person name="McCorrison J."/>
            <person name="Monaghan E.L."/>
            <person name="Mun J.H."/>
            <person name="Najar F.Z."/>
            <person name="Nicholson C."/>
            <person name="Noirot C."/>
            <person name="O'Bleness M."/>
            <person name="Paule C.R."/>
            <person name="Poulain J."/>
            <person name="Prion F."/>
            <person name="Qin B."/>
            <person name="Qu C."/>
            <person name="Retzel E.F."/>
            <person name="Riddle C."/>
            <person name="Sallet E."/>
            <person name="Samain S."/>
            <person name="Samson N."/>
            <person name="Sanders I."/>
            <person name="Saurat O."/>
            <person name="Scarpelli C."/>
            <person name="Schiex T."/>
            <person name="Segurens B."/>
            <person name="Severin A.J."/>
            <person name="Sherrier D.J."/>
            <person name="Shi R."/>
            <person name="Sims S."/>
            <person name="Singer S.R."/>
            <person name="Sinharoy S."/>
            <person name="Sterck L."/>
            <person name="Viollet A."/>
            <person name="Wang B.B."/>
            <person name="Wang K."/>
            <person name="Wang M."/>
            <person name="Wang X."/>
            <person name="Warfsmann J."/>
            <person name="Weissenbach J."/>
            <person name="White D.D."/>
            <person name="White J.D."/>
            <person name="Wiley G.B."/>
            <person name="Wincker P."/>
            <person name="Xing Y."/>
            <person name="Yang L."/>
            <person name="Yao Z."/>
            <person name="Ying F."/>
            <person name="Zhai J."/>
            <person name="Zhou L."/>
            <person name="Zuber A."/>
            <person name="Denarie J."/>
            <person name="Dixon R.A."/>
            <person name="May G.D."/>
            <person name="Schwartz D.C."/>
            <person name="Rogers J."/>
            <person name="Quetier F."/>
            <person name="Town C.D."/>
            <person name="Roe B.A."/>
        </authorList>
    </citation>
    <scope>NUCLEOTIDE SEQUENCE [LARGE SCALE GENOMIC DNA]</scope>
    <source>
        <strain evidence="2">A17</strain>
        <strain evidence="3 4">cv. Jemalong A17</strain>
    </source>
</reference>
<dbReference type="HOGENOM" id="CLU_1734219_0_0_1"/>
<proteinExistence type="predicted"/>
<accession>A0A0C3WA37</accession>
<dbReference type="Proteomes" id="UP000002051">
    <property type="component" value="Unassembled WGS sequence"/>
</dbReference>
<dbReference type="EnsemblPlants" id="AES80487">
    <property type="protein sequence ID" value="AES80487"/>
    <property type="gene ID" value="MTR_7g081120"/>
</dbReference>